<accession>A0A1G2PPD9</accession>
<comment type="caution">
    <text evidence="2">The sequence shown here is derived from an EMBL/GenBank/DDBJ whole genome shotgun (WGS) entry which is preliminary data.</text>
</comment>
<evidence type="ECO:0000313" key="2">
    <source>
        <dbReference type="EMBL" id="OHA49619.1"/>
    </source>
</evidence>
<keyword evidence="1" id="KW-0812">Transmembrane</keyword>
<reference evidence="2 3" key="1">
    <citation type="journal article" date="2016" name="Nat. Commun.">
        <title>Thousands of microbial genomes shed light on interconnected biogeochemical processes in an aquifer system.</title>
        <authorList>
            <person name="Anantharaman K."/>
            <person name="Brown C.T."/>
            <person name="Hug L.A."/>
            <person name="Sharon I."/>
            <person name="Castelle C.J."/>
            <person name="Probst A.J."/>
            <person name="Thomas B.C."/>
            <person name="Singh A."/>
            <person name="Wilkins M.J."/>
            <person name="Karaoz U."/>
            <person name="Brodie E.L."/>
            <person name="Williams K.H."/>
            <person name="Hubbard S.S."/>
            <person name="Banfield J.F."/>
        </authorList>
    </citation>
    <scope>NUCLEOTIDE SEQUENCE [LARGE SCALE GENOMIC DNA]</scope>
    <source>
        <strain evidence="3">RIFCSPHIGHO2_01_FULL_58_15</strain>
    </source>
</reference>
<dbReference type="Proteomes" id="UP000178690">
    <property type="component" value="Unassembled WGS sequence"/>
</dbReference>
<organism evidence="2 3">
    <name type="scientific">Terrybacteria sp. (strain RIFCSPHIGHO2_01_FULL_58_15)</name>
    <dbReference type="NCBI Taxonomy" id="1802363"/>
    <lineage>
        <taxon>Bacteria</taxon>
        <taxon>Candidatus Terryibacteriota</taxon>
    </lineage>
</organism>
<keyword evidence="1" id="KW-0472">Membrane</keyword>
<protein>
    <recommendedName>
        <fullName evidence="4">Prepilin-type N-terminal cleavage/methylation domain-containing protein</fullName>
    </recommendedName>
</protein>
<proteinExistence type="predicted"/>
<sequence length="167" mass="17392">MSSLLTPHPPILTPRRGIGVVELVVAVGIITTVAVGVLAVGRFAILAQRVAALDRRAVLVAAEGMATARFVRDANWAAFAALPVDTPLYPTFAGGAVSLSIVDPGDVDGVFIRVVTLSNVYRDGSGNITPTGTLDADARGTDVTVTWTDPFGGNRSSDIDAYLMNLN</sequence>
<evidence type="ECO:0008006" key="4">
    <source>
        <dbReference type="Google" id="ProtNLM"/>
    </source>
</evidence>
<name>A0A1G2PPD9_TERXR</name>
<dbReference type="EMBL" id="MHST01000006">
    <property type="protein sequence ID" value="OHA49619.1"/>
    <property type="molecule type" value="Genomic_DNA"/>
</dbReference>
<evidence type="ECO:0000256" key="1">
    <source>
        <dbReference type="SAM" id="Phobius"/>
    </source>
</evidence>
<feature type="transmembrane region" description="Helical" evidence="1">
    <location>
        <begin position="20"/>
        <end position="45"/>
    </location>
</feature>
<keyword evidence="1" id="KW-1133">Transmembrane helix</keyword>
<dbReference type="AlphaFoldDB" id="A0A1G2PPD9"/>
<evidence type="ECO:0000313" key="3">
    <source>
        <dbReference type="Proteomes" id="UP000178690"/>
    </source>
</evidence>
<dbReference type="STRING" id="1802363.A2682_03210"/>
<gene>
    <name evidence="2" type="ORF">A2682_03210</name>
</gene>